<dbReference type="GeneID" id="97303127"/>
<sequence>MTQHPDFRSTAAVMFRDELLDKGWPDDSEVAMLAGKAPGPEAATYAIQERAGGALLGVWSEPRHCFVYPDFQFLQSGAIRKEIAALLAVLPRDDDLDGWRRAFWLYSPHALLDERTPADVFPDAPMRVIKVAQVEFRGDPEATW</sequence>
<protein>
    <submittedName>
        <fullName evidence="1">Uncharacterized protein</fullName>
    </submittedName>
</protein>
<dbReference type="AlphaFoldDB" id="A0A4Y8MRK1"/>
<proteinExistence type="predicted"/>
<dbReference type="RefSeq" id="WP_134461507.1">
    <property type="nucleotide sequence ID" value="NZ_JBHSSZ010000006.1"/>
</dbReference>
<organism evidence="1 2">
    <name type="scientific">Paraburkholderia dipogonis</name>
    <dbReference type="NCBI Taxonomy" id="1211383"/>
    <lineage>
        <taxon>Bacteria</taxon>
        <taxon>Pseudomonadati</taxon>
        <taxon>Pseudomonadota</taxon>
        <taxon>Betaproteobacteria</taxon>
        <taxon>Burkholderiales</taxon>
        <taxon>Burkholderiaceae</taxon>
        <taxon>Paraburkholderia</taxon>
    </lineage>
</organism>
<dbReference type="Proteomes" id="UP000297385">
    <property type="component" value="Unassembled WGS sequence"/>
</dbReference>
<evidence type="ECO:0000313" key="2">
    <source>
        <dbReference type="Proteomes" id="UP000297385"/>
    </source>
</evidence>
<gene>
    <name evidence="1" type="ORF">E2553_24955</name>
</gene>
<name>A0A4Y8MRK1_9BURK</name>
<accession>A0A4Y8MRK1</accession>
<reference evidence="1 2" key="1">
    <citation type="submission" date="2019-03" db="EMBL/GenBank/DDBJ databases">
        <title>Complete Genome Sequence of Paraburkholderia dipogonis ICMP 19430T, a Nitrogen-fixing Symbiont of the South African Invasive Legume Dipogon lignosus in New Zealand.</title>
        <authorList>
            <person name="De Meyer S.E."/>
        </authorList>
    </citation>
    <scope>NUCLEOTIDE SEQUENCE [LARGE SCALE GENOMIC DNA]</scope>
    <source>
        <strain evidence="1 2">ICMP 19430</strain>
    </source>
</reference>
<comment type="caution">
    <text evidence="1">The sequence shown here is derived from an EMBL/GenBank/DDBJ whole genome shotgun (WGS) entry which is preliminary data.</text>
</comment>
<dbReference type="EMBL" id="SNVI01000002">
    <property type="protein sequence ID" value="TFE40039.1"/>
    <property type="molecule type" value="Genomic_DNA"/>
</dbReference>
<evidence type="ECO:0000313" key="1">
    <source>
        <dbReference type="EMBL" id="TFE40039.1"/>
    </source>
</evidence>